<comment type="function">
    <text evidence="15">Component of the nuclear pore complex that has a direct role in nuclear protein import. Actively displaces NLSs from importin-alpha, and facilitates disassembly of the importin-alpha:beta-cargo complex and importin recycling. Interacts with regulatory proteins of cell cycle progression including CDKN1B. This interaction is required for correct intracellular transport and degradation of CDKN1B.</text>
</comment>
<sequence>MKFKLNLKYTRYKKMAKRNAEKELTDRNWDQEDEVEEVGMFSVASEEVLKNRAIKKAKRRNVAFESESGGAFKGFKGLVVPPGGPGGGGGLAGFGNGTSIKSLEGLSNGSGLSCAPTLATAKAPSETKVTFGRITANGPAAPLVGDKKTSNPKSNGDSQQPSSSGHSVQAKGGCSASAYHKQLAALNCSVRDWIVKHVDTNPLCDLTPIFKDYERYLTSIEQLPGSSSSNDGNLEKEASRQSPGTQAGPPPQDTPFLFHPDKAEGVVEKRVDVPSEKKPTPALGVASTASFHFGRKVDSSVLGSLSTAPMANFSFSSGNVGVFGTDVTQAKPVSSFSPKVLESHPDGSAGEYKGGEEEESEEPPKAIVTEVKEEDAFYSKKCKLFYKKDNEFKEKGVGTLHLKPAGNQKTQLLVRADTNLGNILLNVLVPPNMPCSRTGKNNVLIVCVPNPPISEKHAAIPVTMLIRVKTTEDADELHKILLEKKEA</sequence>
<dbReference type="Pfam" id="PF08911">
    <property type="entry name" value="NUP50"/>
    <property type="match status" value="1"/>
</dbReference>
<keyword evidence="6" id="KW-0677">Repeat</keyword>
<keyword evidence="10" id="KW-0007">Acetylation</keyword>
<protein>
    <recommendedName>
        <fullName evidence="16">Nuclear pore complex protein Nup50</fullName>
    </recommendedName>
    <alternativeName>
        <fullName evidence="17">50 kDa nucleoporin</fullName>
    </alternativeName>
    <alternativeName>
        <fullName evidence="18">Nuclear pore-associated protein 60 kDa-like</fullName>
    </alternativeName>
    <alternativeName>
        <fullName evidence="19">Nucleoporin Nup50</fullName>
    </alternativeName>
</protein>
<reference evidence="22" key="3">
    <citation type="submission" date="2025-09" db="UniProtKB">
        <authorList>
            <consortium name="Ensembl"/>
        </authorList>
    </citation>
    <scope>IDENTIFICATION</scope>
</reference>
<evidence type="ECO:0000256" key="12">
    <source>
        <dbReference type="ARBA" id="ARBA00023132"/>
    </source>
</evidence>
<evidence type="ECO:0000256" key="4">
    <source>
        <dbReference type="ARBA" id="ARBA00022499"/>
    </source>
</evidence>
<dbReference type="GeneTree" id="ENSGT00440000035348"/>
<evidence type="ECO:0000256" key="15">
    <source>
        <dbReference type="ARBA" id="ARBA00054952"/>
    </source>
</evidence>
<dbReference type="PANTHER" id="PTHR23138">
    <property type="entry name" value="RAN BINDING PROTEIN"/>
    <property type="match status" value="1"/>
</dbReference>
<evidence type="ECO:0000256" key="7">
    <source>
        <dbReference type="ARBA" id="ARBA00022816"/>
    </source>
</evidence>
<evidence type="ECO:0000256" key="16">
    <source>
        <dbReference type="ARBA" id="ARBA00069163"/>
    </source>
</evidence>
<evidence type="ECO:0000313" key="22">
    <source>
        <dbReference type="Ensembl" id="ENSMODP00000008830.3"/>
    </source>
</evidence>
<dbReference type="HOGENOM" id="CLU_032593_0_0_1"/>
<keyword evidence="3" id="KW-0813">Transport</keyword>
<dbReference type="PANTHER" id="PTHR23138:SF141">
    <property type="entry name" value="NUCLEAR PORE COMPLEX PROTEIN NUP50"/>
    <property type="match status" value="1"/>
</dbReference>
<evidence type="ECO:0000256" key="18">
    <source>
        <dbReference type="ARBA" id="ARBA00081490"/>
    </source>
</evidence>
<dbReference type="InterPro" id="IPR015007">
    <property type="entry name" value="NUP2/50/61"/>
</dbReference>
<dbReference type="eggNOG" id="KOG2724">
    <property type="taxonomic scope" value="Eukaryota"/>
</dbReference>
<evidence type="ECO:0000256" key="17">
    <source>
        <dbReference type="ARBA" id="ARBA00079821"/>
    </source>
</evidence>
<keyword evidence="13" id="KW-0472">Membrane</keyword>
<evidence type="ECO:0000256" key="3">
    <source>
        <dbReference type="ARBA" id="ARBA00022448"/>
    </source>
</evidence>
<dbReference type="CDD" id="cd13170">
    <property type="entry name" value="RanBD_NUP50"/>
    <property type="match status" value="1"/>
</dbReference>
<evidence type="ECO:0000256" key="5">
    <source>
        <dbReference type="ARBA" id="ARBA00022553"/>
    </source>
</evidence>
<dbReference type="RefSeq" id="XP_007502653.1">
    <property type="nucleotide sequence ID" value="XM_007502591.3"/>
</dbReference>
<keyword evidence="7" id="KW-0509">mRNA transport</keyword>
<dbReference type="AlphaFoldDB" id="F6SHF0"/>
<evidence type="ECO:0000256" key="13">
    <source>
        <dbReference type="ARBA" id="ARBA00023136"/>
    </source>
</evidence>
<feature type="region of interest" description="Disordered" evidence="20">
    <location>
        <begin position="222"/>
        <end position="259"/>
    </location>
</feature>
<keyword evidence="14" id="KW-0539">Nucleus</keyword>
<feature type="compositionally biased region" description="Polar residues" evidence="20">
    <location>
        <begin position="222"/>
        <end position="232"/>
    </location>
</feature>
<dbReference type="OrthoDB" id="10062131at2759"/>
<evidence type="ECO:0000256" key="14">
    <source>
        <dbReference type="ARBA" id="ARBA00023242"/>
    </source>
</evidence>
<feature type="compositionally biased region" description="Polar residues" evidence="20">
    <location>
        <begin position="151"/>
        <end position="167"/>
    </location>
</feature>
<proteinExistence type="predicted"/>
<feature type="region of interest" description="Disordered" evidence="20">
    <location>
        <begin position="334"/>
        <end position="364"/>
    </location>
</feature>
<dbReference type="InterPro" id="IPR000156">
    <property type="entry name" value="Ran_bind_dom"/>
</dbReference>
<evidence type="ECO:0000256" key="9">
    <source>
        <dbReference type="ARBA" id="ARBA00022927"/>
    </source>
</evidence>
<gene>
    <name evidence="22" type="primary">NUP50</name>
</gene>
<dbReference type="GO" id="GO:0005643">
    <property type="term" value="C:nuclear pore"/>
    <property type="evidence" value="ECO:0007669"/>
    <property type="project" value="UniProtKB-SubCell"/>
</dbReference>
<evidence type="ECO:0000256" key="19">
    <source>
        <dbReference type="ARBA" id="ARBA00081812"/>
    </source>
</evidence>
<feature type="region of interest" description="Disordered" evidence="20">
    <location>
        <begin position="131"/>
        <end position="172"/>
    </location>
</feature>
<dbReference type="Bgee" id="ENSMODG00000007116">
    <property type="expression patterns" value="Expressed in testis and 18 other cell types or tissues"/>
</dbReference>
<evidence type="ECO:0000259" key="21">
    <source>
        <dbReference type="PROSITE" id="PS50196"/>
    </source>
</evidence>
<evidence type="ECO:0000256" key="2">
    <source>
        <dbReference type="ARBA" id="ARBA00004620"/>
    </source>
</evidence>
<accession>F6SHF0</accession>
<keyword evidence="5" id="KW-0597">Phosphoprotein</keyword>
<keyword evidence="8" id="KW-0832">Ubl conjugation</keyword>
<evidence type="ECO:0000256" key="1">
    <source>
        <dbReference type="ARBA" id="ARBA00004567"/>
    </source>
</evidence>
<reference evidence="22 23" key="1">
    <citation type="journal article" date="2007" name="Nature">
        <title>Genome of the marsupial Monodelphis domestica reveals innovation in non-coding sequences.</title>
        <authorList>
            <person name="Mikkelsen T.S."/>
            <person name="Wakefield M.J."/>
            <person name="Aken B."/>
            <person name="Amemiya C.T."/>
            <person name="Chang J.L."/>
            <person name="Duke S."/>
            <person name="Garber M."/>
            <person name="Gentles A.J."/>
            <person name="Goodstadt L."/>
            <person name="Heger A."/>
            <person name="Jurka J."/>
            <person name="Kamal M."/>
            <person name="Mauceli E."/>
            <person name="Searle S.M."/>
            <person name="Sharpe T."/>
            <person name="Baker M.L."/>
            <person name="Batzer M.A."/>
            <person name="Benos P.V."/>
            <person name="Belov K."/>
            <person name="Clamp M."/>
            <person name="Cook A."/>
            <person name="Cuff J."/>
            <person name="Das R."/>
            <person name="Davidow L."/>
            <person name="Deakin J.E."/>
            <person name="Fazzari M.J."/>
            <person name="Glass J.L."/>
            <person name="Grabherr M."/>
            <person name="Greally J.M."/>
            <person name="Gu W."/>
            <person name="Hore T.A."/>
            <person name="Huttley G.A."/>
            <person name="Kleber M."/>
            <person name="Jirtle R.L."/>
            <person name="Koina E."/>
            <person name="Lee J.T."/>
            <person name="Mahony S."/>
            <person name="Marra M.A."/>
            <person name="Miller R.D."/>
            <person name="Nicholls R.D."/>
            <person name="Oda M."/>
            <person name="Papenfuss A.T."/>
            <person name="Parra Z.E."/>
            <person name="Pollock D.D."/>
            <person name="Ray D.A."/>
            <person name="Schein J.E."/>
            <person name="Speed T.P."/>
            <person name="Thompson K."/>
            <person name="VandeBerg J.L."/>
            <person name="Wade C.M."/>
            <person name="Walker J.A."/>
            <person name="Waters P.D."/>
            <person name="Webber C."/>
            <person name="Weidman J.R."/>
            <person name="Xie X."/>
            <person name="Zody M.C."/>
            <person name="Baldwin J."/>
            <person name="Abdouelleil A."/>
            <person name="Abdulkadir J."/>
            <person name="Abebe A."/>
            <person name="Abera B."/>
            <person name="Abreu J."/>
            <person name="Acer S.C."/>
            <person name="Aftuck L."/>
            <person name="Alexander A."/>
            <person name="An P."/>
            <person name="Anderson E."/>
            <person name="Anderson S."/>
            <person name="Arachi H."/>
            <person name="Azer M."/>
            <person name="Bachantsang P."/>
            <person name="Barry A."/>
            <person name="Bayul T."/>
            <person name="Berlin A."/>
            <person name="Bessette D."/>
            <person name="Bloom T."/>
            <person name="Bloom T."/>
            <person name="Boguslavskiy L."/>
            <person name="Bonnet C."/>
            <person name="Boukhgalter B."/>
            <person name="Bourzgui I."/>
            <person name="Brown A."/>
            <person name="Cahill P."/>
            <person name="Channer S."/>
            <person name="Cheshatsang Y."/>
            <person name="Chuda L."/>
            <person name="Citroen M."/>
            <person name="Collymore A."/>
            <person name="Cooke P."/>
            <person name="Costello M."/>
            <person name="D'Aco K."/>
            <person name="Daza R."/>
            <person name="De Haan G."/>
            <person name="DeGray S."/>
            <person name="DeMaso C."/>
            <person name="Dhargay N."/>
            <person name="Dooley K."/>
            <person name="Dooley E."/>
            <person name="Doricent M."/>
            <person name="Dorje P."/>
            <person name="Dorjee K."/>
            <person name="Dupes A."/>
            <person name="Elong R."/>
            <person name="Falk J."/>
            <person name="Farina A."/>
            <person name="Faro S."/>
            <person name="Ferguson D."/>
            <person name="Fisher S."/>
            <person name="Foley C.D."/>
            <person name="Franke A."/>
            <person name="Friedrich D."/>
            <person name="Gadbois L."/>
            <person name="Gearin G."/>
            <person name="Gearin C.R."/>
            <person name="Giannoukos G."/>
            <person name="Goode T."/>
            <person name="Graham J."/>
            <person name="Grandbois E."/>
            <person name="Grewal S."/>
            <person name="Gyaltsen K."/>
            <person name="Hafez N."/>
            <person name="Hagos B."/>
            <person name="Hall J."/>
            <person name="Henson C."/>
            <person name="Hollinger A."/>
            <person name="Honan T."/>
            <person name="Huard M.D."/>
            <person name="Hughes L."/>
            <person name="Hurhula B."/>
            <person name="Husby M.E."/>
            <person name="Kamat A."/>
            <person name="Kanga B."/>
            <person name="Kashin S."/>
            <person name="Khazanovich D."/>
            <person name="Kisner P."/>
            <person name="Lance K."/>
            <person name="Lara M."/>
            <person name="Lee W."/>
            <person name="Lennon N."/>
            <person name="Letendre F."/>
            <person name="LeVine R."/>
            <person name="Lipovsky A."/>
            <person name="Liu X."/>
            <person name="Liu J."/>
            <person name="Liu S."/>
            <person name="Lokyitsang T."/>
            <person name="Lokyitsang Y."/>
            <person name="Lubonja R."/>
            <person name="Lui A."/>
            <person name="MacDonald P."/>
            <person name="Magnisalis V."/>
            <person name="Maru K."/>
            <person name="Matthews C."/>
            <person name="McCusker W."/>
            <person name="McDonough S."/>
            <person name="Mehta T."/>
            <person name="Meldrim J."/>
            <person name="Meneus L."/>
            <person name="Mihai O."/>
            <person name="Mihalev A."/>
            <person name="Mihova T."/>
            <person name="Mittelman R."/>
            <person name="Mlenga V."/>
            <person name="Montmayeur A."/>
            <person name="Mulrain L."/>
            <person name="Navidi A."/>
            <person name="Naylor J."/>
            <person name="Negash T."/>
            <person name="Nguyen T."/>
            <person name="Nguyen N."/>
            <person name="Nicol R."/>
            <person name="Norbu C."/>
            <person name="Norbu N."/>
            <person name="Novod N."/>
            <person name="O'Neill B."/>
            <person name="Osman S."/>
            <person name="Markiewicz E."/>
            <person name="Oyono O.L."/>
            <person name="Patti C."/>
            <person name="Phunkhang P."/>
            <person name="Pierre F."/>
            <person name="Priest M."/>
            <person name="Raghuraman S."/>
            <person name="Rege F."/>
            <person name="Reyes R."/>
            <person name="Rise C."/>
            <person name="Rogov P."/>
            <person name="Ross K."/>
            <person name="Ryan E."/>
            <person name="Settipalli S."/>
            <person name="Shea T."/>
            <person name="Sherpa N."/>
            <person name="Shi L."/>
            <person name="Shih D."/>
            <person name="Sparrow T."/>
            <person name="Spaulding J."/>
            <person name="Stalker J."/>
            <person name="Stange-Thomann N."/>
            <person name="Stavropoulos S."/>
            <person name="Stone C."/>
            <person name="Strader C."/>
            <person name="Tesfaye S."/>
            <person name="Thomson T."/>
            <person name="Thoulutsang Y."/>
            <person name="Thoulutsang D."/>
            <person name="Topham K."/>
            <person name="Topping I."/>
            <person name="Tsamla T."/>
            <person name="Vassiliev H."/>
            <person name="Vo A."/>
            <person name="Wangchuk T."/>
            <person name="Wangdi T."/>
            <person name="Weiand M."/>
            <person name="Wilkinson J."/>
            <person name="Wilson A."/>
            <person name="Yadav S."/>
            <person name="Young G."/>
            <person name="Yu Q."/>
            <person name="Zembek L."/>
            <person name="Zhong D."/>
            <person name="Zimmer A."/>
            <person name="Zwirko Z."/>
            <person name="Jaffe D.B."/>
            <person name="Alvarez P."/>
            <person name="Brockman W."/>
            <person name="Butler J."/>
            <person name="Chin C."/>
            <person name="Gnerre S."/>
            <person name="MacCallum I."/>
            <person name="Graves J.A."/>
            <person name="Ponting C.P."/>
            <person name="Breen M."/>
            <person name="Samollow P.B."/>
            <person name="Lander E.S."/>
            <person name="Lindblad-Toh K."/>
        </authorList>
    </citation>
    <scope>NUCLEOTIDE SEQUENCE [LARGE SCALE GENOMIC DNA]</scope>
</reference>
<dbReference type="GO" id="GO:0051028">
    <property type="term" value="P:mRNA transport"/>
    <property type="evidence" value="ECO:0007669"/>
    <property type="project" value="UniProtKB-KW"/>
</dbReference>
<evidence type="ECO:0000256" key="11">
    <source>
        <dbReference type="ARBA" id="ARBA00023010"/>
    </source>
</evidence>
<organism evidence="22 23">
    <name type="scientific">Monodelphis domestica</name>
    <name type="common">Gray short-tailed opossum</name>
    <dbReference type="NCBI Taxonomy" id="13616"/>
    <lineage>
        <taxon>Eukaryota</taxon>
        <taxon>Metazoa</taxon>
        <taxon>Chordata</taxon>
        <taxon>Craniata</taxon>
        <taxon>Vertebrata</taxon>
        <taxon>Euteleostomi</taxon>
        <taxon>Mammalia</taxon>
        <taxon>Metatheria</taxon>
        <taxon>Didelphimorphia</taxon>
        <taxon>Didelphidae</taxon>
        <taxon>Monodelphis</taxon>
    </lineage>
</organism>
<keyword evidence="4" id="KW-1017">Isopeptide bond</keyword>
<dbReference type="Pfam" id="PF00638">
    <property type="entry name" value="Ran_BP1"/>
    <property type="match status" value="1"/>
</dbReference>
<dbReference type="PROSITE" id="PS50196">
    <property type="entry name" value="RANBD1"/>
    <property type="match status" value="1"/>
</dbReference>
<keyword evidence="12" id="KW-0906">Nuclear pore complex</keyword>
<dbReference type="FunCoup" id="F6SHF0">
    <property type="interactions" value="2558"/>
</dbReference>
<keyword evidence="23" id="KW-1185">Reference proteome</keyword>
<keyword evidence="9" id="KW-0653">Protein transport</keyword>
<comment type="subcellular location">
    <subcellularLocation>
        <location evidence="2">Nucleus membrane</location>
        <topology evidence="2">Peripheral membrane protein</topology>
        <orientation evidence="2">Nucleoplasmic side</orientation>
    </subcellularLocation>
    <subcellularLocation>
        <location evidence="1">Nucleus</location>
        <location evidence="1">Nuclear pore complex</location>
    </subcellularLocation>
</comment>
<dbReference type="SUPFAM" id="SSF50729">
    <property type="entry name" value="PH domain-like"/>
    <property type="match status" value="1"/>
</dbReference>
<dbReference type="OMA" id="CDWVWEQ"/>
<dbReference type="STRING" id="13616.ENSMODP00000008830"/>
<evidence type="ECO:0000256" key="6">
    <source>
        <dbReference type="ARBA" id="ARBA00022737"/>
    </source>
</evidence>
<evidence type="ECO:0000256" key="8">
    <source>
        <dbReference type="ARBA" id="ARBA00022843"/>
    </source>
</evidence>
<dbReference type="InParanoid" id="F6SHF0"/>
<dbReference type="InterPro" id="IPR045255">
    <property type="entry name" value="RanBP1-like"/>
</dbReference>
<dbReference type="GeneID" id="100013757"/>
<dbReference type="GO" id="GO:0031965">
    <property type="term" value="C:nuclear membrane"/>
    <property type="evidence" value="ECO:0007669"/>
    <property type="project" value="UniProtKB-SubCell"/>
</dbReference>
<dbReference type="Ensembl" id="ENSMODT00000009003.4">
    <property type="protein sequence ID" value="ENSMODP00000008830.3"/>
    <property type="gene ID" value="ENSMODG00000007116.4"/>
</dbReference>
<dbReference type="GO" id="GO:0005654">
    <property type="term" value="C:nucleoplasm"/>
    <property type="evidence" value="ECO:0007669"/>
    <property type="project" value="Ensembl"/>
</dbReference>
<reference evidence="22" key="2">
    <citation type="submission" date="2025-08" db="UniProtKB">
        <authorList>
            <consortium name="Ensembl"/>
        </authorList>
    </citation>
    <scope>IDENTIFICATION</scope>
</reference>
<feature type="domain" description="RanBD1" evidence="21">
    <location>
        <begin position="329"/>
        <end position="487"/>
    </location>
</feature>
<dbReference type="FunFam" id="2.30.29.30:FF:000179">
    <property type="entry name" value="Nuclear pore complex protein Nup50"/>
    <property type="match status" value="1"/>
</dbReference>
<evidence type="ECO:0000313" key="23">
    <source>
        <dbReference type="Proteomes" id="UP000002280"/>
    </source>
</evidence>
<evidence type="ECO:0000256" key="20">
    <source>
        <dbReference type="SAM" id="MobiDB-lite"/>
    </source>
</evidence>
<dbReference type="Gene3D" id="2.30.29.30">
    <property type="entry name" value="Pleckstrin-homology domain (PH domain)/Phosphotyrosine-binding domain (PTB)"/>
    <property type="match status" value="1"/>
</dbReference>
<keyword evidence="11" id="KW-0811">Translocation</keyword>
<evidence type="ECO:0000256" key="10">
    <source>
        <dbReference type="ARBA" id="ARBA00022990"/>
    </source>
</evidence>
<dbReference type="Proteomes" id="UP000002280">
    <property type="component" value="Chromosome 8"/>
</dbReference>
<name>F6SHF0_MONDO</name>
<dbReference type="SMART" id="SM00160">
    <property type="entry name" value="RanBD"/>
    <property type="match status" value="1"/>
</dbReference>
<dbReference type="CTD" id="10762"/>
<dbReference type="InterPro" id="IPR011993">
    <property type="entry name" value="PH-like_dom_sf"/>
</dbReference>
<dbReference type="GO" id="GO:0006606">
    <property type="term" value="P:protein import into nucleus"/>
    <property type="evidence" value="ECO:0000318"/>
    <property type="project" value="GO_Central"/>
</dbReference>